<dbReference type="InterPro" id="IPR003018">
    <property type="entry name" value="GAF"/>
</dbReference>
<evidence type="ECO:0000313" key="2">
    <source>
        <dbReference type="EMBL" id="SDL73342.1"/>
    </source>
</evidence>
<dbReference type="InterPro" id="IPR029016">
    <property type="entry name" value="GAF-like_dom_sf"/>
</dbReference>
<accession>A0A1G9MGE7</accession>
<proteinExistence type="predicted"/>
<evidence type="ECO:0000313" key="3">
    <source>
        <dbReference type="Proteomes" id="UP000199440"/>
    </source>
</evidence>
<protein>
    <submittedName>
        <fullName evidence="2">GAF domain-containing protein</fullName>
    </submittedName>
</protein>
<dbReference type="SUPFAM" id="SSF55781">
    <property type="entry name" value="GAF domain-like"/>
    <property type="match status" value="1"/>
</dbReference>
<dbReference type="EMBL" id="FNGV01000002">
    <property type="protein sequence ID" value="SDL73342.1"/>
    <property type="molecule type" value="Genomic_DNA"/>
</dbReference>
<keyword evidence="3" id="KW-1185">Reference proteome</keyword>
<reference evidence="2 3" key="1">
    <citation type="submission" date="2016-10" db="EMBL/GenBank/DDBJ databases">
        <authorList>
            <person name="de Groot N.N."/>
        </authorList>
    </citation>
    <scope>NUCLEOTIDE SEQUENCE [LARGE SCALE GENOMIC DNA]</scope>
    <source>
        <strain evidence="2 3">DSM 19886</strain>
    </source>
</reference>
<feature type="domain" description="GAF" evidence="1">
    <location>
        <begin position="19"/>
        <end position="151"/>
    </location>
</feature>
<dbReference type="Proteomes" id="UP000199440">
    <property type="component" value="Unassembled WGS sequence"/>
</dbReference>
<sequence>MFSELELKVSAILSTSDSSIENRLQAVCELLKTTVSHYDWVGFYFKNGNKEELKLGPYSGAPTDHTIIPFGKGICGQVAVSNQNFVVPDVSAQDNYIACSLTVKSEIVVPLFLNGENVGQIDIDSNTTDPFSEQDERFLEFVNQNVAKIIDGYLE</sequence>
<dbReference type="Pfam" id="PF13185">
    <property type="entry name" value="GAF_2"/>
    <property type="match status" value="1"/>
</dbReference>
<gene>
    <name evidence="2" type="ORF">SAMN04488514_102516</name>
</gene>
<organism evidence="2 3">
    <name type="scientific">Kriegella aquimaris</name>
    <dbReference type="NCBI Taxonomy" id="192904"/>
    <lineage>
        <taxon>Bacteria</taxon>
        <taxon>Pseudomonadati</taxon>
        <taxon>Bacteroidota</taxon>
        <taxon>Flavobacteriia</taxon>
        <taxon>Flavobacteriales</taxon>
        <taxon>Flavobacteriaceae</taxon>
        <taxon>Kriegella</taxon>
    </lineage>
</organism>
<dbReference type="STRING" id="192904.SAMN04488514_102516"/>
<dbReference type="AlphaFoldDB" id="A0A1G9MGE7"/>
<dbReference type="OrthoDB" id="9796252at2"/>
<dbReference type="RefSeq" id="WP_089887171.1">
    <property type="nucleotide sequence ID" value="NZ_FNGV01000002.1"/>
</dbReference>
<evidence type="ECO:0000259" key="1">
    <source>
        <dbReference type="Pfam" id="PF13185"/>
    </source>
</evidence>
<name>A0A1G9MGE7_9FLAO</name>
<dbReference type="Gene3D" id="3.30.450.40">
    <property type="match status" value="1"/>
</dbReference>